<accession>A0A554VJ50</accession>
<sequence>MKKFKIKLVYSFFLFCLVSCKSQIILEEQPNELQSKILYRGEHKDSCQFFIMFPKSIKIINETSEELKLTNVYLNTFKTGMNLKDYKLLEFQSGKLVSSKKRNIPIGEELKIDFYYGYFIKEHKKSFEKLFNLSEDFLTYKNSKLYDLSFNEGDEKYLKEKINDSIIGKIFLQFTDKKEFIYKELKPTPFD</sequence>
<name>A0A554VJ50_9FLAO</name>
<evidence type="ECO:0000313" key="2">
    <source>
        <dbReference type="Proteomes" id="UP000318833"/>
    </source>
</evidence>
<dbReference type="AlphaFoldDB" id="A0A554VJ50"/>
<dbReference type="RefSeq" id="WP_143916914.1">
    <property type="nucleotide sequence ID" value="NZ_CANMXV010000043.1"/>
</dbReference>
<proteinExistence type="predicted"/>
<comment type="caution">
    <text evidence="1">The sequence shown here is derived from an EMBL/GenBank/DDBJ whole genome shotgun (WGS) entry which is preliminary data.</text>
</comment>
<dbReference type="Proteomes" id="UP000318833">
    <property type="component" value="Unassembled WGS sequence"/>
</dbReference>
<dbReference type="EMBL" id="VLNR01000028">
    <property type="protein sequence ID" value="TSE07897.1"/>
    <property type="molecule type" value="Genomic_DNA"/>
</dbReference>
<gene>
    <name evidence="1" type="ORF">FOF46_14315</name>
</gene>
<evidence type="ECO:0000313" key="1">
    <source>
        <dbReference type="EMBL" id="TSE07897.1"/>
    </source>
</evidence>
<organism evidence="1 2">
    <name type="scientific">Aquimarina algiphila</name>
    <dbReference type="NCBI Taxonomy" id="2047982"/>
    <lineage>
        <taxon>Bacteria</taxon>
        <taxon>Pseudomonadati</taxon>
        <taxon>Bacteroidota</taxon>
        <taxon>Flavobacteriia</taxon>
        <taxon>Flavobacteriales</taxon>
        <taxon>Flavobacteriaceae</taxon>
        <taxon>Aquimarina</taxon>
    </lineage>
</organism>
<keyword evidence="2" id="KW-1185">Reference proteome</keyword>
<protein>
    <submittedName>
        <fullName evidence="1">Uncharacterized protein</fullName>
    </submittedName>
</protein>
<reference evidence="1 2" key="1">
    <citation type="submission" date="2019-07" db="EMBL/GenBank/DDBJ databases">
        <title>The draft genome sequence of Aquimarina algiphila M91.</title>
        <authorList>
            <person name="Meng X."/>
        </authorList>
    </citation>
    <scope>NUCLEOTIDE SEQUENCE [LARGE SCALE GENOMIC DNA]</scope>
    <source>
        <strain evidence="1 2">M91</strain>
    </source>
</reference>